<reference evidence="2" key="1">
    <citation type="journal article" date="2022" name="Int. J. Mol. Sci.">
        <title>Draft Genome of Tanacetum Coccineum: Genomic Comparison of Closely Related Tanacetum-Family Plants.</title>
        <authorList>
            <person name="Yamashiro T."/>
            <person name="Shiraishi A."/>
            <person name="Nakayama K."/>
            <person name="Satake H."/>
        </authorList>
    </citation>
    <scope>NUCLEOTIDE SEQUENCE</scope>
</reference>
<accession>A0ABQ5CTM8</accession>
<organism evidence="2 3">
    <name type="scientific">Tanacetum coccineum</name>
    <dbReference type="NCBI Taxonomy" id="301880"/>
    <lineage>
        <taxon>Eukaryota</taxon>
        <taxon>Viridiplantae</taxon>
        <taxon>Streptophyta</taxon>
        <taxon>Embryophyta</taxon>
        <taxon>Tracheophyta</taxon>
        <taxon>Spermatophyta</taxon>
        <taxon>Magnoliopsida</taxon>
        <taxon>eudicotyledons</taxon>
        <taxon>Gunneridae</taxon>
        <taxon>Pentapetalae</taxon>
        <taxon>asterids</taxon>
        <taxon>campanulids</taxon>
        <taxon>Asterales</taxon>
        <taxon>Asteraceae</taxon>
        <taxon>Asteroideae</taxon>
        <taxon>Anthemideae</taxon>
        <taxon>Anthemidinae</taxon>
        <taxon>Tanacetum</taxon>
    </lineage>
</organism>
<protein>
    <submittedName>
        <fullName evidence="2">Uncharacterized protein</fullName>
    </submittedName>
</protein>
<evidence type="ECO:0000256" key="1">
    <source>
        <dbReference type="SAM" id="MobiDB-lite"/>
    </source>
</evidence>
<feature type="region of interest" description="Disordered" evidence="1">
    <location>
        <begin position="233"/>
        <end position="309"/>
    </location>
</feature>
<comment type="caution">
    <text evidence="2">The sequence shown here is derived from an EMBL/GenBank/DDBJ whole genome shotgun (WGS) entry which is preliminary data.</text>
</comment>
<evidence type="ECO:0000313" key="3">
    <source>
        <dbReference type="Proteomes" id="UP001151760"/>
    </source>
</evidence>
<dbReference type="Proteomes" id="UP001151760">
    <property type="component" value="Unassembled WGS sequence"/>
</dbReference>
<dbReference type="EMBL" id="BQNB010014624">
    <property type="protein sequence ID" value="GJT30425.1"/>
    <property type="molecule type" value="Genomic_DNA"/>
</dbReference>
<proteinExistence type="predicted"/>
<gene>
    <name evidence="2" type="ORF">Tco_0910700</name>
</gene>
<feature type="region of interest" description="Disordered" evidence="1">
    <location>
        <begin position="1"/>
        <end position="23"/>
    </location>
</feature>
<feature type="compositionally biased region" description="Basic and acidic residues" evidence="1">
    <location>
        <begin position="251"/>
        <end position="271"/>
    </location>
</feature>
<sequence>MPNVLTNYKSDDDNENVFEEKEDDDLYKDVDVRSLGTKHEKERQVVEDAHMTLTASQKTDDSKQSSFILSDFASKFLILENVPPAVDEVSSMMNVKSRFDQRVSTLETELSQLKQADQSAQLLKSVKSQLLTMVDDLLSIRIRYATRTSLESYTKDFKKKAQEERKLYIDVVEKSLKDIIEVEVKSLLPQILPKKVNRIKLLKKRNLYDALIKSYQFDKDLFDSYGKAYSLKRSREDKDKDEDPPAGPDQVLKKTSKDVEPSRGSKSKESKLSSSKRSKSQPKSSGKSAQEEELVFETADTEMPQDRGNDMEKPPFMFDKLLSTPIDFSAYVMHNLKIDNLTQEILVGPAFNLLKGTCKSFVELEYHFEEYYKAVTDQLNWNNPEGHGYPFDLSKPLPLIKAEGRQVVPADYFFNNDLEYLKGGSSSRKYTTSTTKTNAARYDNIEGIKDMVPEKRIIVVTHVKVMKWYGYGYLEEIIVRREDQSLHKFKEGDFQRLNLRDIEDLLLLLVQKKLSNLEQDVIFNLNVALRMFTRRIVILKLVEDLQLGVKSYQKKLNITKSETFRSGISKLTPYTAYKKPQVLYDIANNLSMDYLPKRRWSNLDKKRSRIMIKAIDQQLFERRLMRNLEKFVGGRDYRNDFRLLERTI</sequence>
<evidence type="ECO:0000313" key="2">
    <source>
        <dbReference type="EMBL" id="GJT30425.1"/>
    </source>
</evidence>
<feature type="compositionally biased region" description="Acidic residues" evidence="1">
    <location>
        <begin position="12"/>
        <end position="23"/>
    </location>
</feature>
<reference evidence="2" key="2">
    <citation type="submission" date="2022-01" db="EMBL/GenBank/DDBJ databases">
        <authorList>
            <person name="Yamashiro T."/>
            <person name="Shiraishi A."/>
            <person name="Satake H."/>
            <person name="Nakayama K."/>
        </authorList>
    </citation>
    <scope>NUCLEOTIDE SEQUENCE</scope>
</reference>
<name>A0ABQ5CTM8_9ASTR</name>
<feature type="compositionally biased region" description="Basic and acidic residues" evidence="1">
    <location>
        <begin position="233"/>
        <end position="243"/>
    </location>
</feature>
<keyword evidence="3" id="KW-1185">Reference proteome</keyword>